<dbReference type="Pfam" id="PF13855">
    <property type="entry name" value="LRR_8"/>
    <property type="match status" value="2"/>
</dbReference>
<dbReference type="PROSITE" id="PS51450">
    <property type="entry name" value="LRR"/>
    <property type="match status" value="1"/>
</dbReference>
<dbReference type="SMART" id="SM00369">
    <property type="entry name" value="LRR_TYP"/>
    <property type="match status" value="8"/>
</dbReference>
<dbReference type="GO" id="GO:0006952">
    <property type="term" value="P:defense response"/>
    <property type="evidence" value="ECO:0007669"/>
    <property type="project" value="UniProtKB-ARBA"/>
</dbReference>
<dbReference type="AlphaFoldDB" id="A0A9K3E0J0"/>
<keyword evidence="24" id="KW-1185">Reference proteome</keyword>
<keyword evidence="13 20" id="KW-0067">ATP-binding</keyword>
<dbReference type="InterPro" id="IPR008271">
    <property type="entry name" value="Ser/Thr_kinase_AS"/>
</dbReference>
<dbReference type="Pfam" id="PF07714">
    <property type="entry name" value="PK_Tyr_Ser-Thr"/>
    <property type="match status" value="1"/>
</dbReference>
<accession>A0A9K3E0J0</accession>
<dbReference type="PROSITE" id="PS00107">
    <property type="entry name" value="PROTEIN_KINASE_ATP"/>
    <property type="match status" value="1"/>
</dbReference>
<comment type="caution">
    <text evidence="23">The sequence shown here is derived from an EMBL/GenBank/DDBJ whole genome shotgun (WGS) entry which is preliminary data.</text>
</comment>
<dbReference type="SUPFAM" id="SSF52047">
    <property type="entry name" value="RNI-like"/>
    <property type="match status" value="1"/>
</dbReference>
<evidence type="ECO:0000256" key="5">
    <source>
        <dbReference type="ARBA" id="ARBA00022553"/>
    </source>
</evidence>
<evidence type="ECO:0000256" key="11">
    <source>
        <dbReference type="ARBA" id="ARBA00022741"/>
    </source>
</evidence>
<dbReference type="InterPro" id="IPR011009">
    <property type="entry name" value="Kinase-like_dom_sf"/>
</dbReference>
<keyword evidence="9" id="KW-0732">Signal</keyword>
<dbReference type="SUPFAM" id="SSF56112">
    <property type="entry name" value="Protein kinase-like (PK-like)"/>
    <property type="match status" value="1"/>
</dbReference>
<gene>
    <name evidence="23" type="ORF">HanXRQr2_Chr15g0693811</name>
</gene>
<keyword evidence="11 20" id="KW-0547">Nucleotide-binding</keyword>
<dbReference type="InterPro" id="IPR001611">
    <property type="entry name" value="Leu-rich_rpt"/>
</dbReference>
<dbReference type="Gramene" id="mRNA:HanXRQr2_Chr15g0693811">
    <property type="protein sequence ID" value="mRNA:HanXRQr2_Chr15g0693811"/>
    <property type="gene ID" value="HanXRQr2_Chr15g0693811"/>
</dbReference>
<evidence type="ECO:0000256" key="4">
    <source>
        <dbReference type="ARBA" id="ARBA00022527"/>
    </source>
</evidence>
<dbReference type="Gene3D" id="3.80.10.10">
    <property type="entry name" value="Ribonuclease Inhibitor"/>
    <property type="match status" value="3"/>
</dbReference>
<dbReference type="PROSITE" id="PS00108">
    <property type="entry name" value="PROTEIN_KINASE_ST"/>
    <property type="match status" value="1"/>
</dbReference>
<feature type="binding site" evidence="20">
    <location>
        <position position="644"/>
    </location>
    <ligand>
        <name>ATP</name>
        <dbReference type="ChEBI" id="CHEBI:30616"/>
    </ligand>
</feature>
<dbReference type="FunFam" id="1.10.510.10:FF:000358">
    <property type="entry name" value="Putative leucine-rich repeat receptor-like serine/threonine-protein kinase"/>
    <property type="match status" value="1"/>
</dbReference>
<dbReference type="InterPro" id="IPR017441">
    <property type="entry name" value="Protein_kinase_ATP_BS"/>
</dbReference>
<comment type="subcellular location">
    <subcellularLocation>
        <location evidence="1">Cell membrane</location>
        <topology evidence="1">Single-pass membrane protein</topology>
    </subcellularLocation>
</comment>
<evidence type="ECO:0000256" key="15">
    <source>
        <dbReference type="ARBA" id="ARBA00023136"/>
    </source>
</evidence>
<dbReference type="InterPro" id="IPR051809">
    <property type="entry name" value="Plant_receptor-like_S/T_kinase"/>
</dbReference>
<keyword evidence="12" id="KW-0418">Kinase</keyword>
<keyword evidence="4" id="KW-0723">Serine/threonine-protein kinase</keyword>
<evidence type="ECO:0000256" key="12">
    <source>
        <dbReference type="ARBA" id="ARBA00022777"/>
    </source>
</evidence>
<keyword evidence="17" id="KW-0325">Glycoprotein</keyword>
<keyword evidence="3" id="KW-1003">Cell membrane</keyword>
<evidence type="ECO:0000256" key="3">
    <source>
        <dbReference type="ARBA" id="ARBA00022475"/>
    </source>
</evidence>
<dbReference type="Gene3D" id="3.30.200.20">
    <property type="entry name" value="Phosphorylase Kinase, domain 1"/>
    <property type="match status" value="1"/>
</dbReference>
<dbReference type="GO" id="GO:0005524">
    <property type="term" value="F:ATP binding"/>
    <property type="evidence" value="ECO:0007669"/>
    <property type="project" value="UniProtKB-UniRule"/>
</dbReference>
<evidence type="ECO:0000256" key="16">
    <source>
        <dbReference type="ARBA" id="ARBA00023170"/>
    </source>
</evidence>
<evidence type="ECO:0000256" key="13">
    <source>
        <dbReference type="ARBA" id="ARBA00022840"/>
    </source>
</evidence>
<dbReference type="PRINTS" id="PR00019">
    <property type="entry name" value="LEURICHRPT"/>
</dbReference>
<dbReference type="SMART" id="SM00220">
    <property type="entry name" value="S_TKc"/>
    <property type="match status" value="1"/>
</dbReference>
<dbReference type="InterPro" id="IPR001245">
    <property type="entry name" value="Ser-Thr/Tyr_kinase_cat_dom"/>
</dbReference>
<dbReference type="Proteomes" id="UP000215914">
    <property type="component" value="Unassembled WGS sequence"/>
</dbReference>
<dbReference type="InterPro" id="IPR000719">
    <property type="entry name" value="Prot_kinase_dom"/>
</dbReference>
<evidence type="ECO:0000256" key="8">
    <source>
        <dbReference type="ARBA" id="ARBA00022692"/>
    </source>
</evidence>
<keyword evidence="10" id="KW-0677">Repeat</keyword>
<protein>
    <recommendedName>
        <fullName evidence="2">non-specific serine/threonine protein kinase</fullName>
        <ecNumber evidence="2">2.7.11.1</ecNumber>
    </recommendedName>
</protein>
<evidence type="ECO:0000256" key="10">
    <source>
        <dbReference type="ARBA" id="ARBA00022737"/>
    </source>
</evidence>
<dbReference type="FunFam" id="3.30.200.20:FF:000661">
    <property type="entry name" value="Serine-threonine protein kinase plant-type"/>
    <property type="match status" value="1"/>
</dbReference>
<evidence type="ECO:0000256" key="20">
    <source>
        <dbReference type="PROSITE-ProRule" id="PRU10141"/>
    </source>
</evidence>
<dbReference type="PANTHER" id="PTHR27008">
    <property type="entry name" value="OS04G0122200 PROTEIN"/>
    <property type="match status" value="1"/>
</dbReference>
<dbReference type="PROSITE" id="PS50011">
    <property type="entry name" value="PROTEIN_KINASE_DOM"/>
    <property type="match status" value="1"/>
</dbReference>
<evidence type="ECO:0000256" key="6">
    <source>
        <dbReference type="ARBA" id="ARBA00022614"/>
    </source>
</evidence>
<evidence type="ECO:0000313" key="24">
    <source>
        <dbReference type="Proteomes" id="UP000215914"/>
    </source>
</evidence>
<dbReference type="GO" id="GO:0004674">
    <property type="term" value="F:protein serine/threonine kinase activity"/>
    <property type="evidence" value="ECO:0007669"/>
    <property type="project" value="UniProtKB-KW"/>
</dbReference>
<evidence type="ECO:0000256" key="21">
    <source>
        <dbReference type="SAM" id="Phobius"/>
    </source>
</evidence>
<dbReference type="Gene3D" id="1.10.510.10">
    <property type="entry name" value="Transferase(Phosphotransferase) domain 1"/>
    <property type="match status" value="1"/>
</dbReference>
<evidence type="ECO:0000256" key="14">
    <source>
        <dbReference type="ARBA" id="ARBA00022989"/>
    </source>
</evidence>
<keyword evidence="7 23" id="KW-0808">Transferase</keyword>
<sequence>MTGCTYLMLTGSIPVELGNLKRLEKLNIQKANLVGNVPQVIFNMSFLKSIDLRNNSLSGFSSQNMYTNLPNLEELVLANNLFTGPVPHGFWKMRGIRKLILSLNHFTGNIPPEVGNLTQMKWLYLERSVPNEIGYLDDLEELDLTDNRFTGSFQFNISTLKKLHLTNNSFSGALPIDLGFRLPNLQGLFLSYNKFQGTLPSSIINASKLSQISIVSNSFTGSIPTTIGKLEHLETFVCGGNHFTTDGSELNFLSSLAHARKLRILSFAQNPLKTFLPASIGNWSTNLQTFQAHECGIKGNIPSGIGNLTNLQMLGLDKNELEGNIPTTLGKLKNIGQLFLENNKLQGGISQHFCDMKNLEELYLSHNRLSGIIPPCLGDIDSLAWLFLDSNTFTSTIPPTLWTHKSLLVLNLSSNLLVGNLPSRIGSSNSPLNGLDLSFNRMSGDIPSSISGYQMLNKLSLAHNKIQGSIPESLGTLVSLELLDLSQNNLSGLIPRSLEALRHLQLLNLSYNWLQGEIPSGGLFTNFTASSFMHNKDLCGAPKLQVLSCRSKQHESRAFSALKYVLPIIATIIALAFAAYLLRRHRKHIRTKGEQPLLHEWTRISYYELVRATKSFDVSNLIGNGAYGSVYKGELSDGVTIAVKVFNLITEHAVKSFNVECEVLRNIRHRNLIRIISCCTNMDFRCLVMEYMSNGNLEQWLYSHNNHLNLVQRLQIMIDVASALEYLHHGQTTPIIHCDLKPSNVLLDGDMNARVCDFGIAKIFGEEDFMLRTATLGTIGYMAPEYGMEGIVSTGGDVYSFGILLLETFTRKKPTEDMFSGEVTLRGWVIEAAKRSIFEVVDENLINEHLYTKHEALVSVFSLAMDCTSDSSSQRINMIETVVRLCKIKKNFLDNN</sequence>
<organism evidence="23 24">
    <name type="scientific">Helianthus annuus</name>
    <name type="common">Common sunflower</name>
    <dbReference type="NCBI Taxonomy" id="4232"/>
    <lineage>
        <taxon>Eukaryota</taxon>
        <taxon>Viridiplantae</taxon>
        <taxon>Streptophyta</taxon>
        <taxon>Embryophyta</taxon>
        <taxon>Tracheophyta</taxon>
        <taxon>Spermatophyta</taxon>
        <taxon>Magnoliopsida</taxon>
        <taxon>eudicotyledons</taxon>
        <taxon>Gunneridae</taxon>
        <taxon>Pentapetalae</taxon>
        <taxon>asterids</taxon>
        <taxon>campanulids</taxon>
        <taxon>Asterales</taxon>
        <taxon>Asteraceae</taxon>
        <taxon>Asteroideae</taxon>
        <taxon>Heliantheae alliance</taxon>
        <taxon>Heliantheae</taxon>
        <taxon>Helianthus</taxon>
    </lineage>
</organism>
<keyword evidence="15 21" id="KW-0472">Membrane</keyword>
<dbReference type="EMBL" id="MNCJ02000330">
    <property type="protein sequence ID" value="KAF5764585.1"/>
    <property type="molecule type" value="Genomic_DNA"/>
</dbReference>
<keyword evidence="16" id="KW-0675">Receptor</keyword>
<evidence type="ECO:0000259" key="22">
    <source>
        <dbReference type="PROSITE" id="PS50011"/>
    </source>
</evidence>
<evidence type="ECO:0000313" key="23">
    <source>
        <dbReference type="EMBL" id="KAF5764585.1"/>
    </source>
</evidence>
<evidence type="ECO:0000256" key="18">
    <source>
        <dbReference type="ARBA" id="ARBA00047899"/>
    </source>
</evidence>
<dbReference type="PANTHER" id="PTHR27008:SF585">
    <property type="entry name" value="PROTEIN KINASE DOMAIN-CONTAINING PROTEIN"/>
    <property type="match status" value="1"/>
</dbReference>
<evidence type="ECO:0000256" key="2">
    <source>
        <dbReference type="ARBA" id="ARBA00012513"/>
    </source>
</evidence>
<comment type="catalytic activity">
    <reaction evidence="19">
        <text>L-seryl-[protein] + ATP = O-phospho-L-seryl-[protein] + ADP + H(+)</text>
        <dbReference type="Rhea" id="RHEA:17989"/>
        <dbReference type="Rhea" id="RHEA-COMP:9863"/>
        <dbReference type="Rhea" id="RHEA-COMP:11604"/>
        <dbReference type="ChEBI" id="CHEBI:15378"/>
        <dbReference type="ChEBI" id="CHEBI:29999"/>
        <dbReference type="ChEBI" id="CHEBI:30616"/>
        <dbReference type="ChEBI" id="CHEBI:83421"/>
        <dbReference type="ChEBI" id="CHEBI:456216"/>
        <dbReference type="EC" id="2.7.11.1"/>
    </reaction>
</comment>
<keyword evidence="8 21" id="KW-0812">Transmembrane</keyword>
<evidence type="ECO:0000256" key="19">
    <source>
        <dbReference type="ARBA" id="ARBA00048679"/>
    </source>
</evidence>
<comment type="catalytic activity">
    <reaction evidence="18">
        <text>L-threonyl-[protein] + ATP = O-phospho-L-threonyl-[protein] + ADP + H(+)</text>
        <dbReference type="Rhea" id="RHEA:46608"/>
        <dbReference type="Rhea" id="RHEA-COMP:11060"/>
        <dbReference type="Rhea" id="RHEA-COMP:11605"/>
        <dbReference type="ChEBI" id="CHEBI:15378"/>
        <dbReference type="ChEBI" id="CHEBI:30013"/>
        <dbReference type="ChEBI" id="CHEBI:30616"/>
        <dbReference type="ChEBI" id="CHEBI:61977"/>
        <dbReference type="ChEBI" id="CHEBI:456216"/>
        <dbReference type="EC" id="2.7.11.1"/>
    </reaction>
</comment>
<dbReference type="InterPro" id="IPR032675">
    <property type="entry name" value="LRR_dom_sf"/>
</dbReference>
<proteinExistence type="predicted"/>
<dbReference type="SUPFAM" id="SSF52058">
    <property type="entry name" value="L domain-like"/>
    <property type="match status" value="1"/>
</dbReference>
<dbReference type="GO" id="GO:0005886">
    <property type="term" value="C:plasma membrane"/>
    <property type="evidence" value="ECO:0007669"/>
    <property type="project" value="UniProtKB-SubCell"/>
</dbReference>
<dbReference type="FunFam" id="3.80.10.10:FF:000095">
    <property type="entry name" value="LRR receptor-like serine/threonine-protein kinase GSO1"/>
    <property type="match status" value="1"/>
</dbReference>
<keyword evidence="14 21" id="KW-1133">Transmembrane helix</keyword>
<keyword evidence="5" id="KW-0597">Phosphoprotein</keyword>
<dbReference type="GO" id="GO:0051707">
    <property type="term" value="P:response to other organism"/>
    <property type="evidence" value="ECO:0007669"/>
    <property type="project" value="UniProtKB-ARBA"/>
</dbReference>
<name>A0A9K3E0J0_HELAN</name>
<feature type="domain" description="Protein kinase" evidence="22">
    <location>
        <begin position="616"/>
        <end position="893"/>
    </location>
</feature>
<evidence type="ECO:0000256" key="9">
    <source>
        <dbReference type="ARBA" id="ARBA00022729"/>
    </source>
</evidence>
<dbReference type="Pfam" id="PF00560">
    <property type="entry name" value="LRR_1"/>
    <property type="match status" value="2"/>
</dbReference>
<dbReference type="InterPro" id="IPR003591">
    <property type="entry name" value="Leu-rich_rpt_typical-subtyp"/>
</dbReference>
<evidence type="ECO:0000256" key="7">
    <source>
        <dbReference type="ARBA" id="ARBA00022679"/>
    </source>
</evidence>
<reference evidence="23" key="1">
    <citation type="journal article" date="2017" name="Nature">
        <title>The sunflower genome provides insights into oil metabolism, flowering and Asterid evolution.</title>
        <authorList>
            <person name="Badouin H."/>
            <person name="Gouzy J."/>
            <person name="Grassa C.J."/>
            <person name="Murat F."/>
            <person name="Staton S.E."/>
            <person name="Cottret L."/>
            <person name="Lelandais-Briere C."/>
            <person name="Owens G.L."/>
            <person name="Carrere S."/>
            <person name="Mayjonade B."/>
            <person name="Legrand L."/>
            <person name="Gill N."/>
            <person name="Kane N.C."/>
            <person name="Bowers J.E."/>
            <person name="Hubner S."/>
            <person name="Bellec A."/>
            <person name="Berard A."/>
            <person name="Berges H."/>
            <person name="Blanchet N."/>
            <person name="Boniface M.C."/>
            <person name="Brunel D."/>
            <person name="Catrice O."/>
            <person name="Chaidir N."/>
            <person name="Claudel C."/>
            <person name="Donnadieu C."/>
            <person name="Faraut T."/>
            <person name="Fievet G."/>
            <person name="Helmstetter N."/>
            <person name="King M."/>
            <person name="Knapp S.J."/>
            <person name="Lai Z."/>
            <person name="Le Paslier M.C."/>
            <person name="Lippi Y."/>
            <person name="Lorenzon L."/>
            <person name="Mandel J.R."/>
            <person name="Marage G."/>
            <person name="Marchand G."/>
            <person name="Marquand E."/>
            <person name="Bret-Mestries E."/>
            <person name="Morien E."/>
            <person name="Nambeesan S."/>
            <person name="Nguyen T."/>
            <person name="Pegot-Espagnet P."/>
            <person name="Pouilly N."/>
            <person name="Raftis F."/>
            <person name="Sallet E."/>
            <person name="Schiex T."/>
            <person name="Thomas J."/>
            <person name="Vandecasteele C."/>
            <person name="Vares D."/>
            <person name="Vear F."/>
            <person name="Vautrin S."/>
            <person name="Crespi M."/>
            <person name="Mangin B."/>
            <person name="Burke J.M."/>
            <person name="Salse J."/>
            <person name="Munos S."/>
            <person name="Vincourt P."/>
            <person name="Rieseberg L.H."/>
            <person name="Langlade N.B."/>
        </authorList>
    </citation>
    <scope>NUCLEOTIDE SEQUENCE</scope>
    <source>
        <tissue evidence="23">Leaves</tissue>
    </source>
</reference>
<evidence type="ECO:0000256" key="17">
    <source>
        <dbReference type="ARBA" id="ARBA00023180"/>
    </source>
</evidence>
<evidence type="ECO:0000256" key="1">
    <source>
        <dbReference type="ARBA" id="ARBA00004162"/>
    </source>
</evidence>
<feature type="transmembrane region" description="Helical" evidence="21">
    <location>
        <begin position="564"/>
        <end position="582"/>
    </location>
</feature>
<reference evidence="23" key="2">
    <citation type="submission" date="2020-06" db="EMBL/GenBank/DDBJ databases">
        <title>Helianthus annuus Genome sequencing and assembly Release 2.</title>
        <authorList>
            <person name="Gouzy J."/>
            <person name="Langlade N."/>
            <person name="Munos S."/>
        </authorList>
    </citation>
    <scope>NUCLEOTIDE SEQUENCE</scope>
    <source>
        <tissue evidence="23">Leaves</tissue>
    </source>
</reference>
<dbReference type="EC" id="2.7.11.1" evidence="2"/>
<keyword evidence="6" id="KW-0433">Leucine-rich repeat</keyword>